<gene>
    <name evidence="1" type="ORF">L211DRAFT_235336</name>
</gene>
<name>A0A3N4LLG5_9PEZI</name>
<proteinExistence type="predicted"/>
<dbReference type="AlphaFoldDB" id="A0A3N4LLG5"/>
<protein>
    <submittedName>
        <fullName evidence="1">Uncharacterized protein</fullName>
    </submittedName>
</protein>
<evidence type="ECO:0000313" key="2">
    <source>
        <dbReference type="Proteomes" id="UP000267821"/>
    </source>
</evidence>
<dbReference type="InParanoid" id="A0A3N4LLG5"/>
<dbReference type="Proteomes" id="UP000267821">
    <property type="component" value="Unassembled WGS sequence"/>
</dbReference>
<sequence>MSTVIWYHIFDYSPMILVRFKGIYLAELKSEIAEKEKLAASSLKLFAIKRFCSDFTIHKNNPIDARVIAPRNSSKCSRDEFEDVESEANCRMIATIRSLTSDIDWMYPVHQRDIFSIVCSNVKNRKSITIHEPYQSGKTMLLWSLRGVLGGVDGIVGCHT</sequence>
<keyword evidence="2" id="KW-1185">Reference proteome</keyword>
<accession>A0A3N4LLG5</accession>
<dbReference type="OrthoDB" id="10358881at2759"/>
<organism evidence="1 2">
    <name type="scientific">Terfezia boudieri ATCC MYA-4762</name>
    <dbReference type="NCBI Taxonomy" id="1051890"/>
    <lineage>
        <taxon>Eukaryota</taxon>
        <taxon>Fungi</taxon>
        <taxon>Dikarya</taxon>
        <taxon>Ascomycota</taxon>
        <taxon>Pezizomycotina</taxon>
        <taxon>Pezizomycetes</taxon>
        <taxon>Pezizales</taxon>
        <taxon>Pezizaceae</taxon>
        <taxon>Terfezia</taxon>
    </lineage>
</organism>
<evidence type="ECO:0000313" key="1">
    <source>
        <dbReference type="EMBL" id="RPB23660.1"/>
    </source>
</evidence>
<reference evidence="1 2" key="1">
    <citation type="journal article" date="2018" name="Nat. Ecol. Evol.">
        <title>Pezizomycetes genomes reveal the molecular basis of ectomycorrhizal truffle lifestyle.</title>
        <authorList>
            <person name="Murat C."/>
            <person name="Payen T."/>
            <person name="Noel B."/>
            <person name="Kuo A."/>
            <person name="Morin E."/>
            <person name="Chen J."/>
            <person name="Kohler A."/>
            <person name="Krizsan K."/>
            <person name="Balestrini R."/>
            <person name="Da Silva C."/>
            <person name="Montanini B."/>
            <person name="Hainaut M."/>
            <person name="Levati E."/>
            <person name="Barry K.W."/>
            <person name="Belfiori B."/>
            <person name="Cichocki N."/>
            <person name="Clum A."/>
            <person name="Dockter R.B."/>
            <person name="Fauchery L."/>
            <person name="Guy J."/>
            <person name="Iotti M."/>
            <person name="Le Tacon F."/>
            <person name="Lindquist E.A."/>
            <person name="Lipzen A."/>
            <person name="Malagnac F."/>
            <person name="Mello A."/>
            <person name="Molinier V."/>
            <person name="Miyauchi S."/>
            <person name="Poulain J."/>
            <person name="Riccioni C."/>
            <person name="Rubini A."/>
            <person name="Sitrit Y."/>
            <person name="Splivallo R."/>
            <person name="Traeger S."/>
            <person name="Wang M."/>
            <person name="Zifcakova L."/>
            <person name="Wipf D."/>
            <person name="Zambonelli A."/>
            <person name="Paolocci F."/>
            <person name="Nowrousian M."/>
            <person name="Ottonello S."/>
            <person name="Baldrian P."/>
            <person name="Spatafora J.W."/>
            <person name="Henrissat B."/>
            <person name="Nagy L.G."/>
            <person name="Aury J.M."/>
            <person name="Wincker P."/>
            <person name="Grigoriev I.V."/>
            <person name="Bonfante P."/>
            <person name="Martin F.M."/>
        </authorList>
    </citation>
    <scope>NUCLEOTIDE SEQUENCE [LARGE SCALE GENOMIC DNA]</scope>
    <source>
        <strain evidence="1 2">ATCC MYA-4762</strain>
    </source>
</reference>
<dbReference type="EMBL" id="ML121545">
    <property type="protein sequence ID" value="RPB23660.1"/>
    <property type="molecule type" value="Genomic_DNA"/>
</dbReference>